<evidence type="ECO:0000256" key="4">
    <source>
        <dbReference type="ARBA" id="ARBA00022801"/>
    </source>
</evidence>
<reference evidence="9 10" key="1">
    <citation type="submission" date="2016-07" db="EMBL/GenBank/DDBJ databases">
        <title>Pervasive Adenine N6-methylation of Active Genes in Fungi.</title>
        <authorList>
            <consortium name="DOE Joint Genome Institute"/>
            <person name="Mondo S.J."/>
            <person name="Dannebaum R.O."/>
            <person name="Kuo R.C."/>
            <person name="Labutti K."/>
            <person name="Haridas S."/>
            <person name="Kuo A."/>
            <person name="Salamov A."/>
            <person name="Ahrendt S.R."/>
            <person name="Lipzen A."/>
            <person name="Sullivan W."/>
            <person name="Andreopoulos W.B."/>
            <person name="Clum A."/>
            <person name="Lindquist E."/>
            <person name="Daum C."/>
            <person name="Ramamoorthy G.K."/>
            <person name="Gryganskyi A."/>
            <person name="Culley D."/>
            <person name="Magnuson J.K."/>
            <person name="James T.Y."/>
            <person name="O'Malley M.A."/>
            <person name="Stajich J.E."/>
            <person name="Spatafora J.W."/>
            <person name="Visel A."/>
            <person name="Grigoriev I.V."/>
        </authorList>
    </citation>
    <scope>NUCLEOTIDE SEQUENCE [LARGE SCALE GENOMIC DNA]</scope>
    <source>
        <strain evidence="9 10">NRRL 1336</strain>
    </source>
</reference>
<dbReference type="InterPro" id="IPR047021">
    <property type="entry name" value="REXO1/3/4-like"/>
</dbReference>
<keyword evidence="10" id="KW-1185">Reference proteome</keyword>
<dbReference type="CDD" id="cd06145">
    <property type="entry name" value="REX1_like"/>
    <property type="match status" value="1"/>
</dbReference>
<name>A0A1X2IGY0_9FUNG</name>
<evidence type="ECO:0000256" key="3">
    <source>
        <dbReference type="ARBA" id="ARBA00022722"/>
    </source>
</evidence>
<dbReference type="OrthoDB" id="206335at2759"/>
<dbReference type="GO" id="GO:0004527">
    <property type="term" value="F:exonuclease activity"/>
    <property type="evidence" value="ECO:0007669"/>
    <property type="project" value="UniProtKB-KW"/>
</dbReference>
<gene>
    <name evidence="9" type="ORF">BCR42DRAFT_491454</name>
</gene>
<dbReference type="GO" id="GO:0003676">
    <property type="term" value="F:nucleic acid binding"/>
    <property type="evidence" value="ECO:0007669"/>
    <property type="project" value="InterPro"/>
</dbReference>
<dbReference type="PANTHER" id="PTHR12801:SF115">
    <property type="entry name" value="FI18136P1-RELATED"/>
    <property type="match status" value="1"/>
</dbReference>
<dbReference type="InterPro" id="IPR036397">
    <property type="entry name" value="RNaseH_sf"/>
</dbReference>
<proteinExistence type="inferred from homology"/>
<organism evidence="9 10">
    <name type="scientific">Absidia repens</name>
    <dbReference type="NCBI Taxonomy" id="90262"/>
    <lineage>
        <taxon>Eukaryota</taxon>
        <taxon>Fungi</taxon>
        <taxon>Fungi incertae sedis</taxon>
        <taxon>Mucoromycota</taxon>
        <taxon>Mucoromycotina</taxon>
        <taxon>Mucoromycetes</taxon>
        <taxon>Mucorales</taxon>
        <taxon>Cunninghamellaceae</taxon>
        <taxon>Absidia</taxon>
    </lineage>
</organism>
<evidence type="ECO:0000313" key="9">
    <source>
        <dbReference type="EMBL" id="ORZ16411.1"/>
    </source>
</evidence>
<dbReference type="AlphaFoldDB" id="A0A1X2IGY0"/>
<evidence type="ECO:0000256" key="5">
    <source>
        <dbReference type="ARBA" id="ARBA00022839"/>
    </source>
</evidence>
<evidence type="ECO:0000313" key="10">
    <source>
        <dbReference type="Proteomes" id="UP000193560"/>
    </source>
</evidence>
<dbReference type="InterPro" id="IPR013520">
    <property type="entry name" value="Ribonucl_H"/>
</dbReference>
<dbReference type="Proteomes" id="UP000193560">
    <property type="component" value="Unassembled WGS sequence"/>
</dbReference>
<dbReference type="SUPFAM" id="SSF53098">
    <property type="entry name" value="Ribonuclease H-like"/>
    <property type="match status" value="1"/>
</dbReference>
<accession>A0A1X2IGY0</accession>
<keyword evidence="3" id="KW-0540">Nuclease</keyword>
<feature type="domain" description="Exonuclease" evidence="8">
    <location>
        <begin position="286"/>
        <end position="463"/>
    </location>
</feature>
<comment type="similarity">
    <text evidence="2">Belongs to the REXO1/REXO3 family.</text>
</comment>
<comment type="caution">
    <text evidence="9">The sequence shown here is derived from an EMBL/GenBank/DDBJ whole genome shotgun (WGS) entry which is preliminary data.</text>
</comment>
<dbReference type="InterPro" id="IPR012337">
    <property type="entry name" value="RNaseH-like_sf"/>
</dbReference>
<evidence type="ECO:0000259" key="8">
    <source>
        <dbReference type="SMART" id="SM00479"/>
    </source>
</evidence>
<evidence type="ECO:0000256" key="1">
    <source>
        <dbReference type="ARBA" id="ARBA00004123"/>
    </source>
</evidence>
<feature type="region of interest" description="Disordered" evidence="7">
    <location>
        <begin position="1"/>
        <end position="41"/>
    </location>
</feature>
<protein>
    <recommendedName>
        <fullName evidence="8">Exonuclease domain-containing protein</fullName>
    </recommendedName>
</protein>
<sequence length="638" mass="71748">MFSLRKRSFPGNNSKHRQAVPPKKPKINHKKKHKVDVPPLPTITNVTAPEDEFKARVALLCKNDRKRCRKAVASGQNVKIVKRSLIMQPKFLFRYRISPSTTYRHTILFILATLCADVKIPKWVEIRERDKIQKTVVVDIPVLCPSLCDPQGEVEFVVSKKNSANVYKAIATDKHADFFKHIGLDTTFAAGEDLFARVGFGISNQQKGVVEKFSQSVVSKRTKMQQQKDAQDGKCVKANITSIHQICLSKEELVENNFPLHGSLQGDQSLPDGWMDTAEGTDAEPKILALDCALCKCGNEYVPVRVTLINAARQLLLDEFILPDTPITDYLTCYSGIDADTLVGVTTTLADVQQMILRYVHGDVVLIGHKFGKDMTALKLRHPYIVDTSVIYHGPKGDRRPAPTLRYLAQRYLNRLIQQYRGMQLGDAERSQPSIPVNEGHNTVEDATAAMDLILLKLKNGLMFGLGGNSYFGCIDESLARYNKTGAVIDVNPTINKVRSRELRTQPYVHTVNTNALAVEEAIKQHARKDFVLVKLDKEEKKNMSQDELANWMLDDVKKIYDGLEPNTAMILITGKCTDAELEERKHRNVHAHNGEPLTDDQHVQECTEDDRKKLTRMGILTHNVWHIAVKGAGVEIF</sequence>
<dbReference type="InterPro" id="IPR034922">
    <property type="entry name" value="REX1-like_exo"/>
</dbReference>
<evidence type="ECO:0000256" key="2">
    <source>
        <dbReference type="ARBA" id="ARBA00006357"/>
    </source>
</evidence>
<dbReference type="Gene3D" id="3.30.420.10">
    <property type="entry name" value="Ribonuclease H-like superfamily/Ribonuclease H"/>
    <property type="match status" value="1"/>
</dbReference>
<comment type="subcellular location">
    <subcellularLocation>
        <location evidence="1">Nucleus</location>
    </subcellularLocation>
</comment>
<dbReference type="EMBL" id="MCGE01000011">
    <property type="protein sequence ID" value="ORZ16411.1"/>
    <property type="molecule type" value="Genomic_DNA"/>
</dbReference>
<dbReference type="GO" id="GO:0005634">
    <property type="term" value="C:nucleus"/>
    <property type="evidence" value="ECO:0007669"/>
    <property type="project" value="UniProtKB-SubCell"/>
</dbReference>
<dbReference type="STRING" id="90262.A0A1X2IGY0"/>
<keyword evidence="4" id="KW-0378">Hydrolase</keyword>
<keyword evidence="6" id="KW-0539">Nucleus</keyword>
<evidence type="ECO:0000256" key="6">
    <source>
        <dbReference type="ARBA" id="ARBA00023242"/>
    </source>
</evidence>
<dbReference type="PANTHER" id="PTHR12801">
    <property type="entry name" value="RNA EXONUCLEASE REXO1 / RECO3 FAMILY MEMBER-RELATED"/>
    <property type="match status" value="1"/>
</dbReference>
<dbReference type="SMART" id="SM00479">
    <property type="entry name" value="EXOIII"/>
    <property type="match status" value="1"/>
</dbReference>
<keyword evidence="5" id="KW-0269">Exonuclease</keyword>
<evidence type="ECO:0000256" key="7">
    <source>
        <dbReference type="SAM" id="MobiDB-lite"/>
    </source>
</evidence>
<feature type="compositionally biased region" description="Basic residues" evidence="7">
    <location>
        <begin position="1"/>
        <end position="34"/>
    </location>
</feature>